<dbReference type="NCBIfam" id="TIGR00143">
    <property type="entry name" value="hypF"/>
    <property type="match status" value="1"/>
</dbReference>
<keyword evidence="5" id="KW-0863">Zinc-finger</keyword>
<reference evidence="13" key="1">
    <citation type="submission" date="2017-09" db="EMBL/GenBank/DDBJ databases">
        <title>Depth-based differentiation of microbial function through sediment-hosted aquifers and enrichment of novel symbionts in the deep terrestrial subsurface.</title>
        <authorList>
            <person name="Probst A.J."/>
            <person name="Ladd B."/>
            <person name="Jarett J.K."/>
            <person name="Geller-Mcgrath D.E."/>
            <person name="Sieber C.M.K."/>
            <person name="Emerson J.B."/>
            <person name="Anantharaman K."/>
            <person name="Thomas B.C."/>
            <person name="Malmstrom R."/>
            <person name="Stieglmeier M."/>
            <person name="Klingl A."/>
            <person name="Woyke T."/>
            <person name="Ryan C.M."/>
            <person name="Banfield J.F."/>
        </authorList>
    </citation>
    <scope>NUCLEOTIDE SEQUENCE [LARGE SCALE GENOMIC DNA]</scope>
</reference>
<name>A0A2M7T5F3_9ACTN</name>
<protein>
    <recommendedName>
        <fullName evidence="8">Carbamoyltransferase</fullName>
        <ecNumber evidence="8">6.2.-.-</ecNumber>
    </recommendedName>
</protein>
<dbReference type="RefSeq" id="WP_286678742.1">
    <property type="nucleotide sequence ID" value="NZ_MNXI01000102.1"/>
</dbReference>
<dbReference type="InterPro" id="IPR051060">
    <property type="entry name" value="Carbamoyltrans_HypF-like"/>
</dbReference>
<dbReference type="GO" id="GO:0051604">
    <property type="term" value="P:protein maturation"/>
    <property type="evidence" value="ECO:0007669"/>
    <property type="project" value="TreeGrafter"/>
</dbReference>
<dbReference type="GO" id="GO:0003725">
    <property type="term" value="F:double-stranded RNA binding"/>
    <property type="evidence" value="ECO:0007669"/>
    <property type="project" value="InterPro"/>
</dbReference>
<dbReference type="AlphaFoldDB" id="A0A2M7T5F3"/>
<dbReference type="InterPro" id="IPR001792">
    <property type="entry name" value="Acylphosphatase-like_dom"/>
</dbReference>
<keyword evidence="3" id="KW-0436">Ligase</keyword>
<evidence type="ECO:0000256" key="6">
    <source>
        <dbReference type="ARBA" id="ARBA00022833"/>
    </source>
</evidence>
<dbReference type="Gene3D" id="3.30.420.40">
    <property type="match status" value="1"/>
</dbReference>
<dbReference type="PROSITE" id="PS51163">
    <property type="entry name" value="YRDC"/>
    <property type="match status" value="1"/>
</dbReference>
<dbReference type="Pfam" id="PF17788">
    <property type="entry name" value="HypF_C"/>
    <property type="match status" value="1"/>
</dbReference>
<keyword evidence="4" id="KW-0479">Metal-binding</keyword>
<dbReference type="EMBL" id="PFNG01000241">
    <property type="protein sequence ID" value="PIZ35426.1"/>
    <property type="molecule type" value="Genomic_DNA"/>
</dbReference>
<dbReference type="InterPro" id="IPR011125">
    <property type="entry name" value="Znf_HypF"/>
</dbReference>
<dbReference type="Gene3D" id="3.90.870.50">
    <property type="match status" value="1"/>
</dbReference>
<evidence type="ECO:0000256" key="4">
    <source>
        <dbReference type="ARBA" id="ARBA00022723"/>
    </source>
</evidence>
<evidence type="ECO:0000256" key="3">
    <source>
        <dbReference type="ARBA" id="ARBA00022598"/>
    </source>
</evidence>
<comment type="catalytic activity">
    <reaction evidence="9">
        <text>an acyl phosphate + H2O = a carboxylate + phosphate + H(+)</text>
        <dbReference type="Rhea" id="RHEA:14965"/>
        <dbReference type="ChEBI" id="CHEBI:15377"/>
        <dbReference type="ChEBI" id="CHEBI:15378"/>
        <dbReference type="ChEBI" id="CHEBI:29067"/>
        <dbReference type="ChEBI" id="CHEBI:43474"/>
        <dbReference type="ChEBI" id="CHEBI:59918"/>
        <dbReference type="EC" id="3.6.1.7"/>
    </reaction>
</comment>
<dbReference type="InterPro" id="IPR004421">
    <property type="entry name" value="Carbamoyltransferase_HypF"/>
</dbReference>
<evidence type="ECO:0000256" key="5">
    <source>
        <dbReference type="ARBA" id="ARBA00022771"/>
    </source>
</evidence>
<sequence>MARIVQEHGAVEIHITGTVQGVGFRPHVYRLASILGLSGWVINTTAGVTVRLEGPKETIASFQERLRTSPPPLATIESFTAYDVESEGFSAFFIHESKPAPDTEISIPPDISTCADCLREYRDPGDRRYGYAFTNCVNCGPRFSITRTAPYDRKNTSMHAFELCENCAQEYADPMNRRFHAEPNACPVCGPKVALTSSDGTPLDGGMETARELLKQGKILAIKGVGGYHLACDATNDDAVGLLRDRKKREAKPFALMCRDLDTVRSHCVVSTDEEHLLTSPARPIILLKRTPLGGLTDVIAPGLDALGVMLPYTPLHYGLFDVDLSVLVMTSANISDDPLILTEEDAYRQLGDLADIFVVHKREIVNRGDDSVIMLFNGGPYFIRRARGYVPQGIQLPCTIPPVFAAGGDLKSVFAYGREKKAVLSQYFGDLDNLKNVEAYLDGVRFFADFLKITPEKVVCDLHPDYVGAGYAERYAEKLGVPLIKAQHHKAHFASAMADAGLNEKVLGVVCDGTGYGDDGSIWGCEFFHGDYESIDRVASLEPFMQPRGDGAVKYPLHMAAVLLYSLWKDEKKLLQVLPESADLMPFVRAQTVNNNLSIASSSCGRLFDAAAALCGFTSKSTYEGEAAMRMEALARSSGLVLNNVVPYAFAILEDDIARLSWSFLDEMAEDKRKGAGPTMLATRFHRTFTTALNDMIEKLTARYMTQKVVFSGGTFQNRLIIDILAKELPTKGIMPYFHRRVPTNDGGLALGQVMLTTAGQ</sequence>
<evidence type="ECO:0000256" key="9">
    <source>
        <dbReference type="PROSITE-ProRule" id="PRU00520"/>
    </source>
</evidence>
<evidence type="ECO:0000256" key="8">
    <source>
        <dbReference type="PIRNR" id="PIRNR006256"/>
    </source>
</evidence>
<gene>
    <name evidence="12" type="primary">hypF</name>
    <name evidence="12" type="ORF">COY37_10380</name>
</gene>
<dbReference type="Pfam" id="PF01300">
    <property type="entry name" value="Sua5_yciO_yrdC"/>
    <property type="match status" value="1"/>
</dbReference>
<dbReference type="Pfam" id="PF07503">
    <property type="entry name" value="zf-HYPF"/>
    <property type="match status" value="2"/>
</dbReference>
<dbReference type="InterPro" id="IPR006070">
    <property type="entry name" value="Sua5-like_dom"/>
</dbReference>
<accession>A0A2M7T5F3</accession>
<dbReference type="InterPro" id="IPR041440">
    <property type="entry name" value="HypF_C"/>
</dbReference>
<dbReference type="InterPro" id="IPR055128">
    <property type="entry name" value="HypF_C_2"/>
</dbReference>
<feature type="domain" description="YrdC-like" evidence="11">
    <location>
        <begin position="204"/>
        <end position="389"/>
    </location>
</feature>
<dbReference type="Pfam" id="PF00708">
    <property type="entry name" value="Acylphosphatase"/>
    <property type="match status" value="1"/>
</dbReference>
<comment type="similarity">
    <text evidence="2 8">Belongs to the carbamoyltransferase HypF family.</text>
</comment>
<dbReference type="GO" id="GO:0016743">
    <property type="term" value="F:carboxyl- or carbamoyltransferase activity"/>
    <property type="evidence" value="ECO:0007669"/>
    <property type="project" value="UniProtKB-UniRule"/>
</dbReference>
<dbReference type="Pfam" id="PF22521">
    <property type="entry name" value="HypF_C_2"/>
    <property type="match status" value="1"/>
</dbReference>
<dbReference type="GO" id="GO:0016874">
    <property type="term" value="F:ligase activity"/>
    <property type="evidence" value="ECO:0007669"/>
    <property type="project" value="UniProtKB-UniRule"/>
</dbReference>
<feature type="domain" description="Acylphosphatase-like" evidence="10">
    <location>
        <begin position="10"/>
        <end position="96"/>
    </location>
</feature>
<organism evidence="12 13">
    <name type="scientific">Candidatus Aquicultor secundus</name>
    <dbReference type="NCBI Taxonomy" id="1973895"/>
    <lineage>
        <taxon>Bacteria</taxon>
        <taxon>Bacillati</taxon>
        <taxon>Actinomycetota</taxon>
        <taxon>Candidatus Aquicultoria</taxon>
        <taxon>Candidatus Aquicultorales</taxon>
        <taxon>Candidatus Aquicultoraceae</taxon>
        <taxon>Candidatus Aquicultor</taxon>
    </lineage>
</organism>
<dbReference type="GO" id="GO:0008270">
    <property type="term" value="F:zinc ion binding"/>
    <property type="evidence" value="ECO:0007669"/>
    <property type="project" value="UniProtKB-KW"/>
</dbReference>
<keyword evidence="6" id="KW-0862">Zinc</keyword>
<evidence type="ECO:0000256" key="7">
    <source>
        <dbReference type="ARBA" id="ARBA00048220"/>
    </source>
</evidence>
<evidence type="ECO:0000256" key="2">
    <source>
        <dbReference type="ARBA" id="ARBA00008097"/>
    </source>
</evidence>
<dbReference type="PANTHER" id="PTHR42959:SF1">
    <property type="entry name" value="CARBAMOYLTRANSFERASE HYPF"/>
    <property type="match status" value="1"/>
</dbReference>
<dbReference type="Gene3D" id="3.30.110.120">
    <property type="match status" value="1"/>
</dbReference>
<comment type="catalytic activity">
    <reaction evidence="7">
        <text>C-terminal L-cysteinyl-[HypE protein] + carbamoyl phosphate + ATP + H2O = C-terminal S-carboxamide-L-cysteinyl-[HypE protein] + AMP + phosphate + diphosphate + H(+)</text>
        <dbReference type="Rhea" id="RHEA:55636"/>
        <dbReference type="Rhea" id="RHEA-COMP:14247"/>
        <dbReference type="Rhea" id="RHEA-COMP:14392"/>
        <dbReference type="ChEBI" id="CHEBI:15377"/>
        <dbReference type="ChEBI" id="CHEBI:15378"/>
        <dbReference type="ChEBI" id="CHEBI:30616"/>
        <dbReference type="ChEBI" id="CHEBI:33019"/>
        <dbReference type="ChEBI" id="CHEBI:43474"/>
        <dbReference type="ChEBI" id="CHEBI:58228"/>
        <dbReference type="ChEBI" id="CHEBI:76913"/>
        <dbReference type="ChEBI" id="CHEBI:139126"/>
        <dbReference type="ChEBI" id="CHEBI:456215"/>
    </reaction>
</comment>
<dbReference type="InterPro" id="IPR036046">
    <property type="entry name" value="Acylphosphatase-like_dom_sf"/>
</dbReference>
<comment type="pathway">
    <text evidence="1">Protein modification; [NiFe] hydrogenase maturation.</text>
</comment>
<evidence type="ECO:0000259" key="11">
    <source>
        <dbReference type="PROSITE" id="PS51163"/>
    </source>
</evidence>
<feature type="active site" evidence="9">
    <location>
        <position position="25"/>
    </location>
</feature>
<dbReference type="InterPro" id="IPR017968">
    <property type="entry name" value="Acylphosphatase_CS"/>
</dbReference>
<evidence type="ECO:0000313" key="12">
    <source>
        <dbReference type="EMBL" id="PIZ35426.1"/>
    </source>
</evidence>
<dbReference type="GO" id="GO:0003998">
    <property type="term" value="F:acylphosphatase activity"/>
    <property type="evidence" value="ECO:0007669"/>
    <property type="project" value="UniProtKB-EC"/>
</dbReference>
<dbReference type="PROSITE" id="PS00150">
    <property type="entry name" value="ACYLPHOSPHATASE_1"/>
    <property type="match status" value="1"/>
</dbReference>
<dbReference type="EC" id="6.2.-.-" evidence="8"/>
<comment type="caution">
    <text evidence="12">The sequence shown here is derived from an EMBL/GenBank/DDBJ whole genome shotgun (WGS) entry which is preliminary data.</text>
</comment>
<dbReference type="PROSITE" id="PS51160">
    <property type="entry name" value="ACYLPHOSPHATASE_3"/>
    <property type="match status" value="1"/>
</dbReference>
<dbReference type="PANTHER" id="PTHR42959">
    <property type="entry name" value="CARBAMOYLTRANSFERASE"/>
    <property type="match status" value="1"/>
</dbReference>
<proteinExistence type="inferred from homology"/>
<evidence type="ECO:0000259" key="10">
    <source>
        <dbReference type="PROSITE" id="PS51160"/>
    </source>
</evidence>
<dbReference type="UniPathway" id="UPA00335"/>
<evidence type="ECO:0000256" key="1">
    <source>
        <dbReference type="ARBA" id="ARBA00004711"/>
    </source>
</evidence>
<dbReference type="SUPFAM" id="SSF55821">
    <property type="entry name" value="YrdC/RibB"/>
    <property type="match status" value="1"/>
</dbReference>
<keyword evidence="9" id="KW-0378">Hydrolase</keyword>
<feature type="active site" evidence="9">
    <location>
        <position position="43"/>
    </location>
</feature>
<evidence type="ECO:0000313" key="13">
    <source>
        <dbReference type="Proteomes" id="UP000230956"/>
    </source>
</evidence>
<dbReference type="Gene3D" id="3.30.420.360">
    <property type="match status" value="1"/>
</dbReference>
<keyword evidence="12" id="KW-0808">Transferase</keyword>
<dbReference type="InterPro" id="IPR017945">
    <property type="entry name" value="DHBP_synth_RibB-like_a/b_dom"/>
</dbReference>
<dbReference type="PIRSF" id="PIRSF006256">
    <property type="entry name" value="CMPcnvr_hdrg_mat"/>
    <property type="match status" value="1"/>
</dbReference>
<dbReference type="Proteomes" id="UP000230956">
    <property type="component" value="Unassembled WGS sequence"/>
</dbReference>
<dbReference type="SUPFAM" id="SSF54975">
    <property type="entry name" value="Acylphosphatase/BLUF domain-like"/>
    <property type="match status" value="1"/>
</dbReference>